<comment type="caution">
    <text evidence="1">The sequence shown here is derived from an EMBL/GenBank/DDBJ whole genome shotgun (WGS) entry which is preliminary data.</text>
</comment>
<dbReference type="EMBL" id="JBHUHX010000008">
    <property type="protein sequence ID" value="MFD2111098.1"/>
    <property type="molecule type" value="Genomic_DNA"/>
</dbReference>
<evidence type="ECO:0000313" key="1">
    <source>
        <dbReference type="EMBL" id="MFD2111098.1"/>
    </source>
</evidence>
<dbReference type="RefSeq" id="WP_386023838.1">
    <property type="nucleotide sequence ID" value="NZ_JBHUHX010000008.1"/>
</dbReference>
<keyword evidence="2" id="KW-1185">Reference proteome</keyword>
<dbReference type="Proteomes" id="UP001597337">
    <property type="component" value="Unassembled WGS sequence"/>
</dbReference>
<reference evidence="2" key="1">
    <citation type="journal article" date="2019" name="Int. J. Syst. Evol. Microbiol.">
        <title>The Global Catalogue of Microorganisms (GCM) 10K type strain sequencing project: providing services to taxonomists for standard genome sequencing and annotation.</title>
        <authorList>
            <consortium name="The Broad Institute Genomics Platform"/>
            <consortium name="The Broad Institute Genome Sequencing Center for Infectious Disease"/>
            <person name="Wu L."/>
            <person name="Ma J."/>
        </authorList>
    </citation>
    <scope>NUCLEOTIDE SEQUENCE [LARGE SCALE GENOMIC DNA]</scope>
    <source>
        <strain evidence="2">KACC 12597</strain>
    </source>
</reference>
<accession>A0ABW4Y811</accession>
<sequence>MSMRLFESYQHARMVAANEKWVFEPQRQYYSYIFEHRAAIESYDDETLDHYYGKLAEAHKALLLANVAVGAVAGAILQVARQCISLAWPASDGRMKKGRLVGSQYLSSVIWHARNQALHFEEGMPTNPNTKQSLQLLSQEFGIQIKSLNESPRVLAVEIFEVLGWGGYEDYAKDMVEMLTIS</sequence>
<evidence type="ECO:0000313" key="2">
    <source>
        <dbReference type="Proteomes" id="UP001597337"/>
    </source>
</evidence>
<proteinExistence type="predicted"/>
<organism evidence="1 2">
    <name type="scientific">Thiorhodococcus fuscus</name>
    <dbReference type="NCBI Taxonomy" id="527200"/>
    <lineage>
        <taxon>Bacteria</taxon>
        <taxon>Pseudomonadati</taxon>
        <taxon>Pseudomonadota</taxon>
        <taxon>Gammaproteobacteria</taxon>
        <taxon>Chromatiales</taxon>
        <taxon>Chromatiaceae</taxon>
        <taxon>Thiorhodococcus</taxon>
    </lineage>
</organism>
<name>A0ABW4Y811_9GAMM</name>
<protein>
    <submittedName>
        <fullName evidence="1">Uncharacterized protein</fullName>
    </submittedName>
</protein>
<gene>
    <name evidence="1" type="ORF">ACFSJC_04485</name>
</gene>